<dbReference type="InterPro" id="IPR036259">
    <property type="entry name" value="MFS_trans_sf"/>
</dbReference>
<feature type="transmembrane region" description="Helical" evidence="1">
    <location>
        <begin position="42"/>
        <end position="61"/>
    </location>
</feature>
<feature type="transmembrane region" description="Helical" evidence="1">
    <location>
        <begin position="127"/>
        <end position="148"/>
    </location>
</feature>
<keyword evidence="1" id="KW-1133">Transmembrane helix</keyword>
<evidence type="ECO:0008006" key="4">
    <source>
        <dbReference type="Google" id="ProtNLM"/>
    </source>
</evidence>
<organism evidence="2 3">
    <name type="scientific">Pseudaminobacter soli</name>
    <name type="common">ex Zhang et al. 2022</name>
    <dbReference type="NCBI Taxonomy" id="2831468"/>
    <lineage>
        <taxon>Bacteria</taxon>
        <taxon>Pseudomonadati</taxon>
        <taxon>Pseudomonadota</taxon>
        <taxon>Alphaproteobacteria</taxon>
        <taxon>Hyphomicrobiales</taxon>
        <taxon>Phyllobacteriaceae</taxon>
        <taxon>Pseudaminobacter</taxon>
    </lineage>
</organism>
<evidence type="ECO:0000313" key="2">
    <source>
        <dbReference type="EMBL" id="MBS3651767.1"/>
    </source>
</evidence>
<dbReference type="AlphaFoldDB" id="A0A942I3T1"/>
<dbReference type="EMBL" id="JAGWCR010000016">
    <property type="protein sequence ID" value="MBS3651767.1"/>
    <property type="molecule type" value="Genomic_DNA"/>
</dbReference>
<dbReference type="RefSeq" id="WP_188257328.1">
    <property type="nucleotide sequence ID" value="NZ_JABVCF010000016.1"/>
</dbReference>
<keyword evidence="3" id="KW-1185">Reference proteome</keyword>
<dbReference type="Gene3D" id="1.20.1250.20">
    <property type="entry name" value="MFS general substrate transporter like domains"/>
    <property type="match status" value="1"/>
</dbReference>
<protein>
    <recommendedName>
        <fullName evidence="4">MFS transporter</fullName>
    </recommendedName>
</protein>
<keyword evidence="1" id="KW-0472">Membrane</keyword>
<gene>
    <name evidence="2" type="ORF">KEU06_24425</name>
</gene>
<keyword evidence="1" id="KW-0812">Transmembrane</keyword>
<comment type="caution">
    <text evidence="2">The sequence shown here is derived from an EMBL/GenBank/DDBJ whole genome shotgun (WGS) entry which is preliminary data.</text>
</comment>
<proteinExistence type="predicted"/>
<feature type="transmembrane region" description="Helical" evidence="1">
    <location>
        <begin position="73"/>
        <end position="93"/>
    </location>
</feature>
<sequence>MVAGRRARGILRRARGPGLHAGRDTAFAVIARRVGPLNAREGITALTLWSGFASTVFIPIIQQLIETQGWRGVLLVMAAVNTFVCGGLYFVAIDASRDAPMRSAEPGKPSPAVGRTAVAAAMRRPDYWGLMLAWVSYAFAFWSLYHFFPLLLERGLDSSGAVAVLSGHPLTISACRRMGQATSELVFLCELCLQNAD</sequence>
<evidence type="ECO:0000313" key="3">
    <source>
        <dbReference type="Proteomes" id="UP000680348"/>
    </source>
</evidence>
<dbReference type="Proteomes" id="UP000680348">
    <property type="component" value="Unassembled WGS sequence"/>
</dbReference>
<name>A0A942I3T1_9HYPH</name>
<evidence type="ECO:0000256" key="1">
    <source>
        <dbReference type="SAM" id="Phobius"/>
    </source>
</evidence>
<accession>A0A942I3T1</accession>
<dbReference type="SUPFAM" id="SSF103473">
    <property type="entry name" value="MFS general substrate transporter"/>
    <property type="match status" value="1"/>
</dbReference>
<reference evidence="2" key="1">
    <citation type="submission" date="2021-04" db="EMBL/GenBank/DDBJ databases">
        <title>Pseudaminobacter soli sp. nov., isolated from paddy soil contaminated by heavy metals.</title>
        <authorList>
            <person name="Zhang K."/>
        </authorList>
    </citation>
    <scope>NUCLEOTIDE SEQUENCE</scope>
    <source>
        <strain evidence="2">19-2017</strain>
    </source>
</reference>